<protein>
    <submittedName>
        <fullName evidence="1">Uncharacterized protein</fullName>
    </submittedName>
</protein>
<gene>
    <name evidence="1" type="ORF">S03H2_71894</name>
</gene>
<accession>X1KYV1</accession>
<reference evidence="1" key="1">
    <citation type="journal article" date="2014" name="Front. Microbiol.">
        <title>High frequency of phylogenetically diverse reductive dehalogenase-homologous genes in deep subseafloor sedimentary metagenomes.</title>
        <authorList>
            <person name="Kawai M."/>
            <person name="Futagami T."/>
            <person name="Toyoda A."/>
            <person name="Takaki Y."/>
            <person name="Nishi S."/>
            <person name="Hori S."/>
            <person name="Arai W."/>
            <person name="Tsubouchi T."/>
            <person name="Morono Y."/>
            <person name="Uchiyama I."/>
            <person name="Ito T."/>
            <person name="Fujiyama A."/>
            <person name="Inagaki F."/>
            <person name="Takami H."/>
        </authorList>
    </citation>
    <scope>NUCLEOTIDE SEQUENCE</scope>
    <source>
        <strain evidence="1">Expedition CK06-06</strain>
    </source>
</reference>
<feature type="non-terminal residue" evidence="1">
    <location>
        <position position="1"/>
    </location>
</feature>
<dbReference type="EMBL" id="BARU01048326">
    <property type="protein sequence ID" value="GAH95359.1"/>
    <property type="molecule type" value="Genomic_DNA"/>
</dbReference>
<proteinExistence type="predicted"/>
<evidence type="ECO:0000313" key="1">
    <source>
        <dbReference type="EMBL" id="GAH95359.1"/>
    </source>
</evidence>
<dbReference type="AlphaFoldDB" id="X1KYV1"/>
<organism evidence="1">
    <name type="scientific">marine sediment metagenome</name>
    <dbReference type="NCBI Taxonomy" id="412755"/>
    <lineage>
        <taxon>unclassified sequences</taxon>
        <taxon>metagenomes</taxon>
        <taxon>ecological metagenomes</taxon>
    </lineage>
</organism>
<comment type="caution">
    <text evidence="1">The sequence shown here is derived from an EMBL/GenBank/DDBJ whole genome shotgun (WGS) entry which is preliminary data.</text>
</comment>
<sequence length="63" mass="7088">GGILIKGILRNRLVSPKNLWICDKFVEKLALWAKEGANVFVEIEPVVKNADFQEPLPPHLLLP</sequence>
<name>X1KYV1_9ZZZZ</name>